<dbReference type="RefSeq" id="WP_236284325.1">
    <property type="nucleotide sequence ID" value="NZ_CAKMMW010000001.1"/>
</dbReference>
<sequence>MWAISGILAAAGAIFIYEAPALFKGRFMKELWLFSILLVVGTGLSILLSLHVEIPNPLDWIITLYQPFSNLMNNILK</sequence>
<organism evidence="2 3">
    <name type="scientific">Paenibacillus allorhizoplanae</name>
    <dbReference type="NCBI Taxonomy" id="2905648"/>
    <lineage>
        <taxon>Bacteria</taxon>
        <taxon>Bacillati</taxon>
        <taxon>Bacillota</taxon>
        <taxon>Bacilli</taxon>
        <taxon>Bacillales</taxon>
        <taxon>Paenibacillaceae</taxon>
        <taxon>Paenibacillus</taxon>
    </lineage>
</organism>
<proteinExistence type="predicted"/>
<dbReference type="Proteomes" id="UP000838821">
    <property type="component" value="Unassembled WGS sequence"/>
</dbReference>
<feature type="transmembrane region" description="Helical" evidence="1">
    <location>
        <begin position="31"/>
        <end position="50"/>
    </location>
</feature>
<comment type="caution">
    <text evidence="2">The sequence shown here is derived from an EMBL/GenBank/DDBJ whole genome shotgun (WGS) entry which is preliminary data.</text>
</comment>
<accession>A0ABN8G2E7</accession>
<reference evidence="2" key="1">
    <citation type="submission" date="2022-01" db="EMBL/GenBank/DDBJ databases">
        <authorList>
            <person name="Criscuolo A."/>
        </authorList>
    </citation>
    <scope>NUCLEOTIDE SEQUENCE</scope>
    <source>
        <strain evidence="2">CIP111891</strain>
    </source>
</reference>
<keyword evidence="1" id="KW-1133">Transmembrane helix</keyword>
<keyword evidence="3" id="KW-1185">Reference proteome</keyword>
<keyword evidence="1" id="KW-0472">Membrane</keyword>
<evidence type="ECO:0000256" key="1">
    <source>
        <dbReference type="SAM" id="Phobius"/>
    </source>
</evidence>
<gene>
    <name evidence="2" type="ORF">PAECIP111891_00490</name>
</gene>
<keyword evidence="1" id="KW-0812">Transmembrane</keyword>
<dbReference type="EMBL" id="CAKMMW010000001">
    <property type="protein sequence ID" value="CAH1193110.1"/>
    <property type="molecule type" value="Genomic_DNA"/>
</dbReference>
<protein>
    <submittedName>
        <fullName evidence="2">Uncharacterized protein</fullName>
    </submittedName>
</protein>
<evidence type="ECO:0000313" key="3">
    <source>
        <dbReference type="Proteomes" id="UP000838821"/>
    </source>
</evidence>
<name>A0ABN8G2E7_9BACL</name>
<evidence type="ECO:0000313" key="2">
    <source>
        <dbReference type="EMBL" id="CAH1193110.1"/>
    </source>
</evidence>